<dbReference type="Gene3D" id="3.40.630.40">
    <property type="entry name" value="Zn-dependent exopeptidases"/>
    <property type="match status" value="1"/>
</dbReference>
<dbReference type="RefSeq" id="WP_097154822.1">
    <property type="nucleotide sequence ID" value="NZ_OBEL01000004.1"/>
</dbReference>
<dbReference type="AlphaFoldDB" id="A0A285PJW7"/>
<dbReference type="OrthoDB" id="8716700at2"/>
<keyword evidence="2" id="KW-1185">Reference proteome</keyword>
<dbReference type="InterPro" id="IPR007709">
    <property type="entry name" value="N-FG_amidohydro"/>
</dbReference>
<protein>
    <submittedName>
        <fullName evidence="1">Formiminoglutamase</fullName>
    </submittedName>
</protein>
<reference evidence="1 2" key="1">
    <citation type="submission" date="2017-09" db="EMBL/GenBank/DDBJ databases">
        <authorList>
            <person name="Ehlers B."/>
            <person name="Leendertz F.H."/>
        </authorList>
    </citation>
    <scope>NUCLEOTIDE SEQUENCE [LARGE SCALE GENOMIC DNA]</scope>
    <source>
        <strain evidence="1 2">DSM 18289</strain>
    </source>
</reference>
<organism evidence="1 2">
    <name type="scientific">Cohaesibacter gelatinilyticus</name>
    <dbReference type="NCBI Taxonomy" id="372072"/>
    <lineage>
        <taxon>Bacteria</taxon>
        <taxon>Pseudomonadati</taxon>
        <taxon>Pseudomonadota</taxon>
        <taxon>Alphaproteobacteria</taxon>
        <taxon>Hyphomicrobiales</taxon>
        <taxon>Cohaesibacteraceae</taxon>
    </lineage>
</organism>
<name>A0A285PJW7_9HYPH</name>
<sequence length="273" mass="30337">MTVFDVIEGHSPIILGQPHGGTYVPDDLLARMNDVGNVLEDTDWHITKLYDGLLDGTTVVKSNIHRYVIDCNRDPAGVSLYPGQNTTTLCPTTSFDGVNIWLDGQAPSEDEILERRALYHVPYHKALEEQISRVKAKHGYAILYDCHSIRSNIPFLFEGELPIFSIGTNLGATCDARIEAIVKKVCFSDDAKASGFDAVLNGRFKGGWTTRHYGQPDQGVHAIQMELAQRAYMLEQAPWSYLPDVANKVRQPLSQILNQINDLARSDALQPDA</sequence>
<dbReference type="Pfam" id="PF05013">
    <property type="entry name" value="FGase"/>
    <property type="match status" value="1"/>
</dbReference>
<dbReference type="InterPro" id="IPR010247">
    <property type="entry name" value="HutG_amidohyd"/>
</dbReference>
<dbReference type="SUPFAM" id="SSF53187">
    <property type="entry name" value="Zn-dependent exopeptidases"/>
    <property type="match status" value="1"/>
</dbReference>
<dbReference type="EMBL" id="OBEL01000004">
    <property type="protein sequence ID" value="SNZ20171.1"/>
    <property type="molecule type" value="Genomic_DNA"/>
</dbReference>
<accession>A0A285PJW7</accession>
<dbReference type="NCBIfam" id="TIGR02017">
    <property type="entry name" value="hutG_amidohyd"/>
    <property type="match status" value="1"/>
</dbReference>
<evidence type="ECO:0000313" key="1">
    <source>
        <dbReference type="EMBL" id="SNZ20171.1"/>
    </source>
</evidence>
<proteinExistence type="predicted"/>
<evidence type="ECO:0000313" key="2">
    <source>
        <dbReference type="Proteomes" id="UP000219439"/>
    </source>
</evidence>
<dbReference type="Proteomes" id="UP000219439">
    <property type="component" value="Unassembled WGS sequence"/>
</dbReference>
<gene>
    <name evidence="1" type="ORF">SAMN06265368_3274</name>
</gene>